<organism evidence="4 5">
    <name type="scientific">Kribbella albertanoniae</name>
    <dbReference type="NCBI Taxonomy" id="1266829"/>
    <lineage>
        <taxon>Bacteria</taxon>
        <taxon>Bacillati</taxon>
        <taxon>Actinomycetota</taxon>
        <taxon>Actinomycetes</taxon>
        <taxon>Propionibacteriales</taxon>
        <taxon>Kribbellaceae</taxon>
        <taxon>Kribbella</taxon>
    </lineage>
</organism>
<sequence length="420" mass="46203">MRTNKVRGTMQRSRTRLLAGGIGALLVSGVGMAPAAAQTDGVPPAVGANEQAQLVALAKSYLEARTRSLLSDRSGRPLSKAAVAPVALSAGQQRVASAVDLYLAQSRQKLASHKQRWISSETTVLPTSVKQQPDGSVTATVTEKTRLLFDRALDPEAPEATEQSVDRVFTYVKTGGTWSIADLDPGNAEQSVAVNDAPRTITEAAFEASPMSESPEYMYGAPGPLSAADQEEDQRVEPVTVHPPADAPEDGSPIDDPQEDTGAAAARLMAGYCYTCMVDYATRYWENYNSRYRSWSTDCTNFVSQTMRAGGWAYDYGLYTNNANWWYNSLNQTRSWPAAENFSRFAPKRTSWLSNVWKLKIGDVLLVDWDKNGNKNHAMVVTRKTSSMIYLSYHTTDTINKPLTEVLRKDTTAWWYAART</sequence>
<evidence type="ECO:0000313" key="4">
    <source>
        <dbReference type="EMBL" id="TDC28121.1"/>
    </source>
</evidence>
<feature type="chain" id="PRO_5020559293" description="Putative amidase domain-containing protein" evidence="2">
    <location>
        <begin position="36"/>
        <end position="420"/>
    </location>
</feature>
<dbReference type="Proteomes" id="UP000295075">
    <property type="component" value="Unassembled WGS sequence"/>
</dbReference>
<dbReference type="AlphaFoldDB" id="A0A4R4PZQ7"/>
<dbReference type="PANTHER" id="PTHR40032:SF1">
    <property type="entry name" value="EXPORTED PROTEIN"/>
    <property type="match status" value="1"/>
</dbReference>
<dbReference type="EMBL" id="SMKA01000084">
    <property type="protein sequence ID" value="TDC28121.1"/>
    <property type="molecule type" value="Genomic_DNA"/>
</dbReference>
<evidence type="ECO:0000259" key="3">
    <source>
        <dbReference type="Pfam" id="PF12671"/>
    </source>
</evidence>
<feature type="signal peptide" evidence="2">
    <location>
        <begin position="1"/>
        <end position="35"/>
    </location>
</feature>
<proteinExistence type="predicted"/>
<name>A0A4R4PZQ7_9ACTN</name>
<evidence type="ECO:0000313" key="5">
    <source>
        <dbReference type="Proteomes" id="UP000295075"/>
    </source>
</evidence>
<protein>
    <recommendedName>
        <fullName evidence="3">Putative amidase domain-containing protein</fullName>
    </recommendedName>
</protein>
<gene>
    <name evidence="4" type="ORF">E1261_19510</name>
</gene>
<feature type="domain" description="Putative amidase" evidence="3">
    <location>
        <begin position="274"/>
        <end position="415"/>
    </location>
</feature>
<keyword evidence="2" id="KW-0732">Signal</keyword>
<evidence type="ECO:0000256" key="2">
    <source>
        <dbReference type="SAM" id="SignalP"/>
    </source>
</evidence>
<keyword evidence="5" id="KW-1185">Reference proteome</keyword>
<accession>A0A4R4PZQ7</accession>
<dbReference type="OrthoDB" id="4981342at2"/>
<dbReference type="PANTHER" id="PTHR40032">
    <property type="entry name" value="EXPORTED PROTEIN-RELATED"/>
    <property type="match status" value="1"/>
</dbReference>
<feature type="compositionally biased region" description="Acidic residues" evidence="1">
    <location>
        <begin position="247"/>
        <end position="259"/>
    </location>
</feature>
<comment type="caution">
    <text evidence="4">The sequence shown here is derived from an EMBL/GenBank/DDBJ whole genome shotgun (WGS) entry which is preliminary data.</text>
</comment>
<feature type="region of interest" description="Disordered" evidence="1">
    <location>
        <begin position="209"/>
        <end position="259"/>
    </location>
</feature>
<evidence type="ECO:0000256" key="1">
    <source>
        <dbReference type="SAM" id="MobiDB-lite"/>
    </source>
</evidence>
<reference evidence="4 5" key="1">
    <citation type="submission" date="2019-03" db="EMBL/GenBank/DDBJ databases">
        <title>Draft genome sequences of novel Actinobacteria.</title>
        <authorList>
            <person name="Sahin N."/>
            <person name="Ay H."/>
            <person name="Saygin H."/>
        </authorList>
    </citation>
    <scope>NUCLEOTIDE SEQUENCE [LARGE SCALE GENOMIC DNA]</scope>
    <source>
        <strain evidence="4 5">JCM 30547</strain>
    </source>
</reference>
<dbReference type="InterPro" id="IPR024301">
    <property type="entry name" value="Amidase_6"/>
</dbReference>
<dbReference type="Pfam" id="PF12671">
    <property type="entry name" value="Amidase_6"/>
    <property type="match status" value="1"/>
</dbReference>